<dbReference type="Pfam" id="PF00583">
    <property type="entry name" value="Acetyltransf_1"/>
    <property type="match status" value="1"/>
</dbReference>
<dbReference type="Proteomes" id="UP000199250">
    <property type="component" value="Unassembled WGS sequence"/>
</dbReference>
<dbReference type="Pfam" id="PF18014">
    <property type="entry name" value="Acetyltransf_18"/>
    <property type="match status" value="1"/>
</dbReference>
<dbReference type="CDD" id="cd04301">
    <property type="entry name" value="NAT_SF"/>
    <property type="match status" value="1"/>
</dbReference>
<evidence type="ECO:0000313" key="3">
    <source>
        <dbReference type="EMBL" id="SEP78271.1"/>
    </source>
</evidence>
<dbReference type="Gene3D" id="3.40.630.30">
    <property type="match status" value="1"/>
</dbReference>
<reference evidence="4 5" key="1">
    <citation type="submission" date="2016-10" db="EMBL/GenBank/DDBJ databases">
        <authorList>
            <person name="de Groot N.N."/>
        </authorList>
    </citation>
    <scope>NUCLEOTIDE SEQUENCE [LARGE SCALE GENOMIC DNA]</scope>
    <source>
        <strain evidence="2 4">DSM 373</strain>
        <strain evidence="3 5">DSM 378</strain>
    </source>
</reference>
<gene>
    <name evidence="2" type="ORF">SAMN04244572_03920</name>
    <name evidence="3" type="ORF">SAMN04244573_00437</name>
</gene>
<evidence type="ECO:0000313" key="2">
    <source>
        <dbReference type="EMBL" id="SEJ42776.1"/>
    </source>
</evidence>
<dbReference type="PROSITE" id="PS51186">
    <property type="entry name" value="GNAT"/>
    <property type="match status" value="1"/>
</dbReference>
<dbReference type="EMBL" id="FOFJ01000003">
    <property type="protein sequence ID" value="SEP78271.1"/>
    <property type="molecule type" value="Genomic_DNA"/>
</dbReference>
<dbReference type="InterPro" id="IPR016181">
    <property type="entry name" value="Acyl_CoA_acyltransferase"/>
</dbReference>
<dbReference type="InterPro" id="IPR041496">
    <property type="entry name" value="YitH/HolE_GNAT"/>
</dbReference>
<accession>A0A1H9ANZ5</accession>
<dbReference type="PANTHER" id="PTHR47237:SF1">
    <property type="entry name" value="SLL0310 PROTEIN"/>
    <property type="match status" value="1"/>
</dbReference>
<dbReference type="GO" id="GO:0016747">
    <property type="term" value="F:acyltransferase activity, transferring groups other than amino-acyl groups"/>
    <property type="evidence" value="ECO:0007669"/>
    <property type="project" value="InterPro"/>
</dbReference>
<proteinExistence type="predicted"/>
<dbReference type="Proteomes" id="UP000199267">
    <property type="component" value="Unassembled WGS sequence"/>
</dbReference>
<dbReference type="InterPro" id="IPR052729">
    <property type="entry name" value="Acyl/Acetyltrans_Enzymes"/>
</dbReference>
<evidence type="ECO:0000313" key="4">
    <source>
        <dbReference type="Proteomes" id="UP000199250"/>
    </source>
</evidence>
<dbReference type="PANTHER" id="PTHR47237">
    <property type="entry name" value="SLL0310 PROTEIN"/>
    <property type="match status" value="1"/>
</dbReference>
<dbReference type="Gene3D" id="3.40.630.90">
    <property type="match status" value="1"/>
</dbReference>
<dbReference type="AlphaFoldDB" id="A0A1H9ANZ5"/>
<dbReference type="InterPro" id="IPR000182">
    <property type="entry name" value="GNAT_dom"/>
</dbReference>
<feature type="domain" description="N-acetyltransferase" evidence="1">
    <location>
        <begin position="8"/>
        <end position="139"/>
    </location>
</feature>
<dbReference type="RefSeq" id="WP_170849429.1">
    <property type="nucleotide sequence ID" value="NZ_FNYQ01000097.1"/>
</dbReference>
<organism evidence="3 5">
    <name type="scientific">Azotobacter beijerinckii</name>
    <dbReference type="NCBI Taxonomy" id="170623"/>
    <lineage>
        <taxon>Bacteria</taxon>
        <taxon>Pseudomonadati</taxon>
        <taxon>Pseudomonadota</taxon>
        <taxon>Gammaproteobacteria</taxon>
        <taxon>Pseudomonadales</taxon>
        <taxon>Pseudomonadaceae</taxon>
        <taxon>Azotobacter</taxon>
    </lineage>
</organism>
<name>A0A1H9ANZ5_9GAMM</name>
<evidence type="ECO:0000259" key="1">
    <source>
        <dbReference type="PROSITE" id="PS51186"/>
    </source>
</evidence>
<protein>
    <recommendedName>
        <fullName evidence="1">N-acetyltransferase domain-containing protein</fullName>
    </recommendedName>
</protein>
<dbReference type="SUPFAM" id="SSF55729">
    <property type="entry name" value="Acyl-CoA N-acyltransferases (Nat)"/>
    <property type="match status" value="1"/>
</dbReference>
<dbReference type="EMBL" id="FNYQ01000097">
    <property type="protein sequence ID" value="SEJ42776.1"/>
    <property type="molecule type" value="Genomic_DNA"/>
</dbReference>
<evidence type="ECO:0000313" key="5">
    <source>
        <dbReference type="Proteomes" id="UP000199267"/>
    </source>
</evidence>
<sequence>MAFQQSDYHISVMSRDELQIAVDWANTEGWNPGLDDAASFYAADPQGFLIGRLDNRPIATISAVKYGDSFGFVGLYIVEKSHRQKGYGIQIWNRALEYLKGRNVGLDGVVAQQENYKKSGFKLAHRNIRFAGLSRKSSPVSANMVSLSSLDFGDLCGYDRQFFPERRECFLKAWINQPDCHALGIVENGKLSGYGVIRACRTGYKIGPLNAEDKDLAIELFNALTSRVPPGSALYLDTPEPNARAIDVARLNGMEPSFETARMYTGSFPDIALDKVFGITTFELG</sequence>